<protein>
    <recommendedName>
        <fullName evidence="10">Fluoride-specific ion channel FluC</fullName>
    </recommendedName>
</protein>
<keyword evidence="10" id="KW-0479">Metal-binding</keyword>
<dbReference type="RefSeq" id="WP_310301254.1">
    <property type="nucleotide sequence ID" value="NZ_BAAAPS010000008.1"/>
</dbReference>
<evidence type="ECO:0000313" key="11">
    <source>
        <dbReference type="EMBL" id="MDR7362148.1"/>
    </source>
</evidence>
<feature type="transmembrane region" description="Helical" evidence="10">
    <location>
        <begin position="92"/>
        <end position="112"/>
    </location>
</feature>
<name>A0ABU2BU44_9ACTN</name>
<evidence type="ECO:0000256" key="2">
    <source>
        <dbReference type="ARBA" id="ARBA00022475"/>
    </source>
</evidence>
<gene>
    <name evidence="10" type="primary">fluC</name>
    <name evidence="10" type="synonym">crcB</name>
    <name evidence="11" type="ORF">J2S63_001701</name>
</gene>
<feature type="transmembrane region" description="Helical" evidence="10">
    <location>
        <begin position="35"/>
        <end position="54"/>
    </location>
</feature>
<keyword evidence="6 10" id="KW-0407">Ion channel</keyword>
<feature type="binding site" evidence="10">
    <location>
        <position position="73"/>
    </location>
    <ligand>
        <name>Na(+)</name>
        <dbReference type="ChEBI" id="CHEBI:29101"/>
        <note>structural</note>
    </ligand>
</feature>
<evidence type="ECO:0000256" key="1">
    <source>
        <dbReference type="ARBA" id="ARBA00004651"/>
    </source>
</evidence>
<evidence type="ECO:0000256" key="7">
    <source>
        <dbReference type="ARBA" id="ARBA00035120"/>
    </source>
</evidence>
<dbReference type="PANTHER" id="PTHR28259">
    <property type="entry name" value="FLUORIDE EXPORT PROTEIN 1-RELATED"/>
    <property type="match status" value="1"/>
</dbReference>
<dbReference type="Proteomes" id="UP001183648">
    <property type="component" value="Unassembled WGS sequence"/>
</dbReference>
<accession>A0ABU2BU44</accession>
<evidence type="ECO:0000256" key="8">
    <source>
        <dbReference type="ARBA" id="ARBA00035585"/>
    </source>
</evidence>
<evidence type="ECO:0000256" key="6">
    <source>
        <dbReference type="ARBA" id="ARBA00023303"/>
    </source>
</evidence>
<feature type="binding site" evidence="10">
    <location>
        <position position="70"/>
    </location>
    <ligand>
        <name>Na(+)</name>
        <dbReference type="ChEBI" id="CHEBI:29101"/>
        <note>structural</note>
    </ligand>
</feature>
<feature type="transmembrane region" description="Helical" evidence="10">
    <location>
        <begin position="61"/>
        <end position="80"/>
    </location>
</feature>
<dbReference type="PANTHER" id="PTHR28259:SF1">
    <property type="entry name" value="FLUORIDE EXPORT PROTEIN 1-RELATED"/>
    <property type="match status" value="1"/>
</dbReference>
<evidence type="ECO:0000256" key="10">
    <source>
        <dbReference type="HAMAP-Rule" id="MF_00454"/>
    </source>
</evidence>
<evidence type="ECO:0000256" key="3">
    <source>
        <dbReference type="ARBA" id="ARBA00022692"/>
    </source>
</evidence>
<dbReference type="EMBL" id="JAVDYG010000001">
    <property type="protein sequence ID" value="MDR7362148.1"/>
    <property type="molecule type" value="Genomic_DNA"/>
</dbReference>
<dbReference type="Pfam" id="PF02537">
    <property type="entry name" value="CRCB"/>
    <property type="match status" value="1"/>
</dbReference>
<evidence type="ECO:0000256" key="9">
    <source>
        <dbReference type="ARBA" id="ARBA00049940"/>
    </source>
</evidence>
<comment type="catalytic activity">
    <reaction evidence="8">
        <text>fluoride(in) = fluoride(out)</text>
        <dbReference type="Rhea" id="RHEA:76159"/>
        <dbReference type="ChEBI" id="CHEBI:17051"/>
    </reaction>
    <physiologicalReaction direction="left-to-right" evidence="8">
        <dbReference type="Rhea" id="RHEA:76160"/>
    </physiologicalReaction>
</comment>
<keyword evidence="5 10" id="KW-0472">Membrane</keyword>
<evidence type="ECO:0000256" key="4">
    <source>
        <dbReference type="ARBA" id="ARBA00022989"/>
    </source>
</evidence>
<proteinExistence type="inferred from homology"/>
<dbReference type="HAMAP" id="MF_00454">
    <property type="entry name" value="FluC"/>
    <property type="match status" value="1"/>
</dbReference>
<keyword evidence="10" id="KW-0813">Transport</keyword>
<comment type="similarity">
    <text evidence="7 10">Belongs to the fluoride channel Fluc/FEX (TC 1.A.43) family.</text>
</comment>
<keyword evidence="4 10" id="KW-1133">Transmembrane helix</keyword>
<comment type="activity regulation">
    <text evidence="10">Na(+) is not transported, but it plays an essential structural role and its presence is essential for fluoride channel function.</text>
</comment>
<sequence length="113" mass="11480">MSLSAWALVALGGAVGASARYLLGHFLDVPGRLPWGTVLANLAGSFVLGLVVGLDPGQHGRALVGLGFCGALTTYSAFAVQTHHLGPRRGALLVLVTLPPAIALCTLGRALVL</sequence>
<evidence type="ECO:0000313" key="12">
    <source>
        <dbReference type="Proteomes" id="UP001183648"/>
    </source>
</evidence>
<reference evidence="11 12" key="1">
    <citation type="submission" date="2023-07" db="EMBL/GenBank/DDBJ databases">
        <title>Sequencing the genomes of 1000 actinobacteria strains.</title>
        <authorList>
            <person name="Klenk H.-P."/>
        </authorList>
    </citation>
    <scope>NUCLEOTIDE SEQUENCE [LARGE SCALE GENOMIC DNA]</scope>
    <source>
        <strain evidence="11 12">DSM 19426</strain>
    </source>
</reference>
<keyword evidence="2 10" id="KW-1003">Cell membrane</keyword>
<dbReference type="InterPro" id="IPR003691">
    <property type="entry name" value="FluC"/>
</dbReference>
<comment type="function">
    <text evidence="9 10">Fluoride-specific ion channel. Important for reducing fluoride concentration in the cell, thus reducing its toxicity.</text>
</comment>
<evidence type="ECO:0000256" key="5">
    <source>
        <dbReference type="ARBA" id="ARBA00023136"/>
    </source>
</evidence>
<organism evidence="11 12">
    <name type="scientific">Nocardioides marmoribigeumensis</name>
    <dbReference type="NCBI Taxonomy" id="433649"/>
    <lineage>
        <taxon>Bacteria</taxon>
        <taxon>Bacillati</taxon>
        <taxon>Actinomycetota</taxon>
        <taxon>Actinomycetes</taxon>
        <taxon>Propionibacteriales</taxon>
        <taxon>Nocardioidaceae</taxon>
        <taxon>Nocardioides</taxon>
    </lineage>
</organism>
<keyword evidence="3 10" id="KW-0812">Transmembrane</keyword>
<comment type="caution">
    <text evidence="11">The sequence shown here is derived from an EMBL/GenBank/DDBJ whole genome shotgun (WGS) entry which is preliminary data.</text>
</comment>
<keyword evidence="12" id="KW-1185">Reference proteome</keyword>
<keyword evidence="10" id="KW-0915">Sodium</keyword>
<comment type="subcellular location">
    <subcellularLocation>
        <location evidence="1 10">Cell membrane</location>
        <topology evidence="1 10">Multi-pass membrane protein</topology>
    </subcellularLocation>
</comment>
<keyword evidence="10" id="KW-0406">Ion transport</keyword>